<dbReference type="Proteomes" id="UP000810252">
    <property type="component" value="Unassembled WGS sequence"/>
</dbReference>
<name>A0A9D9ELB3_9BACT</name>
<gene>
    <name evidence="1" type="ORF">IAC29_05450</name>
</gene>
<dbReference type="InterPro" id="IPR025632">
    <property type="entry name" value="DUF4290"/>
</dbReference>
<sequence length="224" mass="26292">MENGEENKDAKTMLMYNTQKRRLQLPEYGRNVQKMIEYVKSIPDREERNRQARAVISVMETINPQVHLQEDYEHKLWDHMYIISGFDLDVDSPYPAPKPEELYTPPVEIPVKRKPVKIAHYGRNIENIIDLVASKEDGEMKNAMIRAVAVYMRQQYLIWNKDSVSDETIFSDLVKLSDGRITIPEGMHLSKLQPDYYYGRPGNGQQKAKNMMRMKNGRMKNNRK</sequence>
<proteinExistence type="predicted"/>
<dbReference type="Pfam" id="PF14123">
    <property type="entry name" value="DUF4290"/>
    <property type="match status" value="1"/>
</dbReference>
<reference evidence="1" key="1">
    <citation type="submission" date="2020-10" db="EMBL/GenBank/DDBJ databases">
        <authorList>
            <person name="Gilroy R."/>
        </authorList>
    </citation>
    <scope>NUCLEOTIDE SEQUENCE</scope>
    <source>
        <strain evidence="1">20514</strain>
    </source>
</reference>
<dbReference type="AlphaFoldDB" id="A0A9D9ELB3"/>
<organism evidence="1 2">
    <name type="scientific">Candidatus Cryptobacteroides merdigallinarum</name>
    <dbReference type="NCBI Taxonomy" id="2840770"/>
    <lineage>
        <taxon>Bacteria</taxon>
        <taxon>Pseudomonadati</taxon>
        <taxon>Bacteroidota</taxon>
        <taxon>Bacteroidia</taxon>
        <taxon>Bacteroidales</taxon>
        <taxon>Candidatus Cryptobacteroides</taxon>
    </lineage>
</organism>
<dbReference type="EMBL" id="JADIMQ010000078">
    <property type="protein sequence ID" value="MBO8448700.1"/>
    <property type="molecule type" value="Genomic_DNA"/>
</dbReference>
<evidence type="ECO:0000313" key="2">
    <source>
        <dbReference type="Proteomes" id="UP000810252"/>
    </source>
</evidence>
<protein>
    <submittedName>
        <fullName evidence="1">DUF4290 domain-containing protein</fullName>
    </submittedName>
</protein>
<reference evidence="1" key="2">
    <citation type="journal article" date="2021" name="PeerJ">
        <title>Extensive microbial diversity within the chicken gut microbiome revealed by metagenomics and culture.</title>
        <authorList>
            <person name="Gilroy R."/>
            <person name="Ravi A."/>
            <person name="Getino M."/>
            <person name="Pursley I."/>
            <person name="Horton D.L."/>
            <person name="Alikhan N.F."/>
            <person name="Baker D."/>
            <person name="Gharbi K."/>
            <person name="Hall N."/>
            <person name="Watson M."/>
            <person name="Adriaenssens E.M."/>
            <person name="Foster-Nyarko E."/>
            <person name="Jarju S."/>
            <person name="Secka A."/>
            <person name="Antonio M."/>
            <person name="Oren A."/>
            <person name="Chaudhuri R.R."/>
            <person name="La Ragione R."/>
            <person name="Hildebrand F."/>
            <person name="Pallen M.J."/>
        </authorList>
    </citation>
    <scope>NUCLEOTIDE SEQUENCE</scope>
    <source>
        <strain evidence="1">20514</strain>
    </source>
</reference>
<comment type="caution">
    <text evidence="1">The sequence shown here is derived from an EMBL/GenBank/DDBJ whole genome shotgun (WGS) entry which is preliminary data.</text>
</comment>
<accession>A0A9D9ELB3</accession>
<evidence type="ECO:0000313" key="1">
    <source>
        <dbReference type="EMBL" id="MBO8448700.1"/>
    </source>
</evidence>